<evidence type="ECO:0000256" key="3">
    <source>
        <dbReference type="ARBA" id="ARBA00022525"/>
    </source>
</evidence>
<comment type="function">
    <text evidence="10">ADM function is mediated by the CALCRL-RAMP2 and CALCRL-RAMP3 receptor complexes with ADM showing the highest potency for the CALCRL-RAMP2 complex.</text>
</comment>
<dbReference type="PRINTS" id="PR00801">
    <property type="entry name" value="ADRENOMEDULN"/>
</dbReference>
<dbReference type="Proteomes" id="UP000186698">
    <property type="component" value="Chromosome 4S"/>
</dbReference>
<dbReference type="GO" id="GO:1990410">
    <property type="term" value="P:adrenomedullin receptor signaling pathway"/>
    <property type="evidence" value="ECO:0000318"/>
    <property type="project" value="GO_Central"/>
</dbReference>
<evidence type="ECO:0000256" key="9">
    <source>
        <dbReference type="ARBA" id="ARBA00023472"/>
    </source>
</evidence>
<dbReference type="Bgee" id="108715275">
    <property type="expression patterns" value="Expressed in liver and 16 other cell types or tissues"/>
</dbReference>
<comment type="subcellular location">
    <subcellularLocation>
        <location evidence="1">Secreted</location>
    </subcellularLocation>
</comment>
<dbReference type="STRING" id="8355.A0A1L8GDP1"/>
<dbReference type="Pfam" id="PF00214">
    <property type="entry name" value="Calc_CGRP_IAPP"/>
    <property type="match status" value="1"/>
</dbReference>
<keyword evidence="4" id="KW-0165">Cleavage on pair of basic residues</keyword>
<evidence type="ECO:0000256" key="1">
    <source>
        <dbReference type="ARBA" id="ARBA00004613"/>
    </source>
</evidence>
<organism evidence="11 12">
    <name type="scientific">Xenopus laevis</name>
    <name type="common">African clawed frog</name>
    <dbReference type="NCBI Taxonomy" id="8355"/>
    <lineage>
        <taxon>Eukaryota</taxon>
        <taxon>Metazoa</taxon>
        <taxon>Chordata</taxon>
        <taxon>Craniata</taxon>
        <taxon>Vertebrata</taxon>
        <taxon>Euteleostomi</taxon>
        <taxon>Amphibia</taxon>
        <taxon>Batrachia</taxon>
        <taxon>Anura</taxon>
        <taxon>Pipoidea</taxon>
        <taxon>Pipidae</taxon>
        <taxon>Xenopodinae</taxon>
        <taxon>Xenopus</taxon>
        <taxon>Xenopus</taxon>
    </lineage>
</organism>
<dbReference type="GeneID" id="108715275"/>
<evidence type="ECO:0000256" key="8">
    <source>
        <dbReference type="ARBA" id="ARBA00023157"/>
    </source>
</evidence>
<dbReference type="GO" id="GO:0005615">
    <property type="term" value="C:extracellular space"/>
    <property type="evidence" value="ECO:0000318"/>
    <property type="project" value="GO_Central"/>
</dbReference>
<dbReference type="InterPro" id="IPR051665">
    <property type="entry name" value="Adrenomedullin-reg_peptide"/>
</dbReference>
<keyword evidence="6" id="KW-0732">Signal</keyword>
<dbReference type="Xenbase" id="XB-GENE-6486479">
    <property type="gene designation" value="adm.S"/>
</dbReference>
<gene>
    <name evidence="12 13" type="primary">adm.S</name>
</gene>
<dbReference type="InterPro" id="IPR021116">
    <property type="entry name" value="Calcitonin/adrenomedullin"/>
</dbReference>
<dbReference type="InterPro" id="IPR001710">
    <property type="entry name" value="Pro-ADM"/>
</dbReference>
<dbReference type="CTD" id="108715275"/>
<evidence type="ECO:0000256" key="6">
    <source>
        <dbReference type="ARBA" id="ARBA00022729"/>
    </source>
</evidence>
<evidence type="ECO:0000256" key="4">
    <source>
        <dbReference type="ARBA" id="ARBA00022685"/>
    </source>
</evidence>
<evidence type="ECO:0000256" key="10">
    <source>
        <dbReference type="ARBA" id="ARBA00049577"/>
    </source>
</evidence>
<protein>
    <recommendedName>
        <fullName evidence="9">Pro-adrenomedullin</fullName>
    </recommendedName>
</protein>
<evidence type="ECO:0000313" key="13">
    <source>
        <dbReference type="Xenbase" id="XB-GENE-6486479"/>
    </source>
</evidence>
<evidence type="ECO:0000256" key="2">
    <source>
        <dbReference type="ARBA" id="ARBA00010575"/>
    </source>
</evidence>
<dbReference type="PANTHER" id="PTHR23414:SF3">
    <property type="entry name" value="PRO-ADRENOMEDULLIN"/>
    <property type="match status" value="1"/>
</dbReference>
<comment type="similarity">
    <text evidence="2">Belongs to the adrenomedullin family.</text>
</comment>
<name>A0A1L8GDP1_XENLA</name>
<dbReference type="GO" id="GO:0005179">
    <property type="term" value="F:hormone activity"/>
    <property type="evidence" value="ECO:0007669"/>
    <property type="project" value="UniProtKB-KW"/>
</dbReference>
<dbReference type="AlphaFoldDB" id="A0A1L8GDP1"/>
<keyword evidence="7" id="KW-0027">Amidation</keyword>
<keyword evidence="11" id="KW-1185">Reference proteome</keyword>
<dbReference type="KEGG" id="xla:108715275"/>
<evidence type="ECO:0000256" key="5">
    <source>
        <dbReference type="ARBA" id="ARBA00022702"/>
    </source>
</evidence>
<dbReference type="AGR" id="Xenbase:XB-GENE-6486479"/>
<keyword evidence="8" id="KW-1015">Disulfide bond</keyword>
<dbReference type="OrthoDB" id="8771893at2759"/>
<dbReference type="RefSeq" id="XP_018115779.1">
    <property type="nucleotide sequence ID" value="XM_018260290.2"/>
</dbReference>
<keyword evidence="5" id="KW-0372">Hormone</keyword>
<evidence type="ECO:0000256" key="7">
    <source>
        <dbReference type="ARBA" id="ARBA00022815"/>
    </source>
</evidence>
<dbReference type="GO" id="GO:0007189">
    <property type="term" value="P:adenylate cyclase-activating G protein-coupled receptor signaling pathway"/>
    <property type="evidence" value="ECO:0000318"/>
    <property type="project" value="GO_Central"/>
</dbReference>
<proteinExistence type="inferred from homology"/>
<sequence>MDLCQAILLLHFICLTFLGLVAGRMEFIPGDRKKWSSLGMHRLRRDLKVAVQSAPVTDPALESSFVKNEDVKDPLNFQHGSNDAHIRVKRYRHNFHHLQSVKVGCRFGTCTVQNLAHQIFQYTDKDKDSTAPVNKISSQGYGRRRRSLPDKKLQLTVMDGHIKPHWVSTSTSGNQLGGSQPKFLDVIYAGKPRQGRETWKKGKMLQMLLKT</sequence>
<dbReference type="PaxDb" id="8355-A0A1L8GDP1"/>
<dbReference type="PANTHER" id="PTHR23414">
    <property type="entry name" value="ADRENOMEDULLIN, ADM"/>
    <property type="match status" value="1"/>
</dbReference>
<dbReference type="GO" id="GO:0031700">
    <property type="term" value="F:adrenomedullin receptor binding"/>
    <property type="evidence" value="ECO:0000318"/>
    <property type="project" value="GO_Central"/>
</dbReference>
<accession>A0A1L8GDP1</accession>
<dbReference type="GO" id="GO:0010460">
    <property type="term" value="P:positive regulation of heart rate"/>
    <property type="evidence" value="ECO:0000318"/>
    <property type="project" value="GO_Central"/>
</dbReference>
<evidence type="ECO:0000313" key="12">
    <source>
        <dbReference type="RefSeq" id="XP_018115779.1"/>
    </source>
</evidence>
<reference evidence="12" key="1">
    <citation type="submission" date="2025-08" db="UniProtKB">
        <authorList>
            <consortium name="RefSeq"/>
        </authorList>
    </citation>
    <scope>IDENTIFICATION</scope>
    <source>
        <strain evidence="12">J_2021</strain>
        <tissue evidence="12">Erythrocytes</tissue>
    </source>
</reference>
<evidence type="ECO:0000313" key="11">
    <source>
        <dbReference type="Proteomes" id="UP000186698"/>
    </source>
</evidence>
<dbReference type="GO" id="GO:0003073">
    <property type="term" value="P:regulation of systemic arterial blood pressure"/>
    <property type="evidence" value="ECO:0000318"/>
    <property type="project" value="GO_Central"/>
</dbReference>
<keyword evidence="3" id="KW-0964">Secreted</keyword>